<dbReference type="EMBL" id="CALLCH030000020">
    <property type="protein sequence ID" value="CAI4219672.1"/>
    <property type="molecule type" value="Genomic_DNA"/>
</dbReference>
<sequence length="258" mass="28275">MASNAPSPAGNPLAAFERLSPTSFLYRPKEATRDPSAPKLIALFTWMAAQDAHIAKYVVGYQAAYPSSPILLVKAPLENVLRPGKAKVEVAPAVPAMKSILGDSGLVDEDKPELLLHPPRFPTHVSAMDSCPGQFDWARSYKALSQPMPQWMRPLAHLVVFGFIVYYWFAEPVAADRGKMGKQMNAGDVIDAGLRRVYLFSDGDEMVAAKDVESHGKEAEAKGLDVRLENFGGSPHVAHMRTDGNRYWGAIKGVWDGW</sequence>
<dbReference type="PANTHER" id="PTHR12265:SF30">
    <property type="entry name" value="TRANSMEMBRANE PROTEIN 53"/>
    <property type="match status" value="1"/>
</dbReference>
<accession>A0A9P1MFS8</accession>
<keyword evidence="4 7" id="KW-0472">Membrane</keyword>
<evidence type="ECO:0000256" key="4">
    <source>
        <dbReference type="ARBA" id="ARBA00023136"/>
    </source>
</evidence>
<keyword evidence="2 7" id="KW-0812">Transmembrane</keyword>
<evidence type="ECO:0000313" key="8">
    <source>
        <dbReference type="EMBL" id="CAI4219672.1"/>
    </source>
</evidence>
<evidence type="ECO:0000313" key="9">
    <source>
        <dbReference type="Proteomes" id="UP000838763"/>
    </source>
</evidence>
<keyword evidence="9" id="KW-1185">Reference proteome</keyword>
<evidence type="ECO:0000256" key="7">
    <source>
        <dbReference type="SAM" id="Phobius"/>
    </source>
</evidence>
<dbReference type="AlphaFoldDB" id="A0A9P1MFS8"/>
<name>A0A9P1MFS8_9PEZI</name>
<organism evidence="8 9">
    <name type="scientific">Parascedosporium putredinis</name>
    <dbReference type="NCBI Taxonomy" id="1442378"/>
    <lineage>
        <taxon>Eukaryota</taxon>
        <taxon>Fungi</taxon>
        <taxon>Dikarya</taxon>
        <taxon>Ascomycota</taxon>
        <taxon>Pezizomycotina</taxon>
        <taxon>Sordariomycetes</taxon>
        <taxon>Hypocreomycetidae</taxon>
        <taxon>Microascales</taxon>
        <taxon>Microascaceae</taxon>
        <taxon>Parascedosporium</taxon>
    </lineage>
</organism>
<evidence type="ECO:0000256" key="6">
    <source>
        <dbReference type="ARBA" id="ARBA00037847"/>
    </source>
</evidence>
<gene>
    <name evidence="8" type="ORF">PPNO1_LOCUS9226</name>
</gene>
<evidence type="ECO:0000256" key="3">
    <source>
        <dbReference type="ARBA" id="ARBA00022989"/>
    </source>
</evidence>
<dbReference type="OrthoDB" id="77878at2759"/>
<protein>
    <recommendedName>
        <fullName evidence="10">DUF829-domain-containing protein</fullName>
    </recommendedName>
</protein>
<evidence type="ECO:0000256" key="5">
    <source>
        <dbReference type="ARBA" id="ARBA00023242"/>
    </source>
</evidence>
<proteinExistence type="predicted"/>
<dbReference type="InterPro" id="IPR008547">
    <property type="entry name" value="DUF829_TMEM53"/>
</dbReference>
<feature type="transmembrane region" description="Helical" evidence="7">
    <location>
        <begin position="151"/>
        <end position="170"/>
    </location>
</feature>
<dbReference type="Pfam" id="PF05705">
    <property type="entry name" value="DUF829"/>
    <property type="match status" value="1"/>
</dbReference>
<reference evidence="8" key="1">
    <citation type="submission" date="2022-11" db="EMBL/GenBank/DDBJ databases">
        <authorList>
            <person name="Scott C."/>
            <person name="Bruce N."/>
        </authorList>
    </citation>
    <scope>NUCLEOTIDE SEQUENCE</scope>
</reference>
<dbReference type="GO" id="GO:0031965">
    <property type="term" value="C:nuclear membrane"/>
    <property type="evidence" value="ECO:0007669"/>
    <property type="project" value="UniProtKB-SubCell"/>
</dbReference>
<dbReference type="PANTHER" id="PTHR12265">
    <property type="entry name" value="TRANSMEMBRANE PROTEIN 53"/>
    <property type="match status" value="1"/>
</dbReference>
<comment type="caution">
    <text evidence="8">The sequence shown here is derived from an EMBL/GenBank/DDBJ whole genome shotgun (WGS) entry which is preliminary data.</text>
</comment>
<evidence type="ECO:0000256" key="1">
    <source>
        <dbReference type="ARBA" id="ARBA00004126"/>
    </source>
</evidence>
<keyword evidence="5" id="KW-0539">Nucleus</keyword>
<dbReference type="Proteomes" id="UP000838763">
    <property type="component" value="Unassembled WGS sequence"/>
</dbReference>
<evidence type="ECO:0000256" key="2">
    <source>
        <dbReference type="ARBA" id="ARBA00022692"/>
    </source>
</evidence>
<comment type="subcellular location">
    <subcellularLocation>
        <location evidence="6">Endomembrane system</location>
        <topology evidence="6">Single-pass membrane protein</topology>
    </subcellularLocation>
    <subcellularLocation>
        <location evidence="1">Nucleus membrane</location>
    </subcellularLocation>
</comment>
<evidence type="ECO:0008006" key="10">
    <source>
        <dbReference type="Google" id="ProtNLM"/>
    </source>
</evidence>
<keyword evidence="3 7" id="KW-1133">Transmembrane helix</keyword>